<keyword evidence="1" id="KW-1133">Transmembrane helix</keyword>
<dbReference type="Proteomes" id="UP000799118">
    <property type="component" value="Unassembled WGS sequence"/>
</dbReference>
<dbReference type="InterPro" id="IPR045339">
    <property type="entry name" value="DUF6534"/>
</dbReference>
<dbReference type="PANTHER" id="PTHR40465">
    <property type="entry name" value="CHROMOSOME 1, WHOLE GENOME SHOTGUN SEQUENCE"/>
    <property type="match status" value="1"/>
</dbReference>
<feature type="domain" description="DUF6534" evidence="2">
    <location>
        <begin position="183"/>
        <end position="269"/>
    </location>
</feature>
<evidence type="ECO:0000259" key="2">
    <source>
        <dbReference type="Pfam" id="PF20152"/>
    </source>
</evidence>
<gene>
    <name evidence="3" type="ORF">BT96DRAFT_1016507</name>
</gene>
<name>A0A6A4HXL4_9AGAR</name>
<feature type="transmembrane region" description="Helical" evidence="1">
    <location>
        <begin position="91"/>
        <end position="113"/>
    </location>
</feature>
<dbReference type="Pfam" id="PF20152">
    <property type="entry name" value="DUF6534"/>
    <property type="match status" value="1"/>
</dbReference>
<dbReference type="OrthoDB" id="3053610at2759"/>
<keyword evidence="1" id="KW-0812">Transmembrane</keyword>
<keyword evidence="1" id="KW-0472">Membrane</keyword>
<sequence length="351" mass="38119">MVAVLASTWGICLASIWLETILYGMGILQAWLYFHWYSKDSWGLKLTVLTLVATETLQVCLLFASIYNALINNFGQFEALGEITWMDPAQLISGYLSAFLVQMYVIFVGIYGFTQLKLADILHTAYSVVVKKGNPTVVIVIVALALTQVAAGITEGAQMAGLVFFSKLDSIKATICIQSVATVLCDILITVTLCVILHSKKSSIKSTNTALGKLIVFGINRGAFTSLAAAVNLILFLAVPGTFYFFLGLTVSSKLYMNGLLSTLNTRQYVANSSHLSHANSSHPWQSIPLGQVSRTGESQGVSIQSTKINFNQSQSPMAVDDKNFTSRLGLDLFRNTSCVSSVTALFLSFI</sequence>
<evidence type="ECO:0000313" key="4">
    <source>
        <dbReference type="Proteomes" id="UP000799118"/>
    </source>
</evidence>
<organism evidence="3 4">
    <name type="scientific">Gymnopus androsaceus JB14</name>
    <dbReference type="NCBI Taxonomy" id="1447944"/>
    <lineage>
        <taxon>Eukaryota</taxon>
        <taxon>Fungi</taxon>
        <taxon>Dikarya</taxon>
        <taxon>Basidiomycota</taxon>
        <taxon>Agaricomycotina</taxon>
        <taxon>Agaricomycetes</taxon>
        <taxon>Agaricomycetidae</taxon>
        <taxon>Agaricales</taxon>
        <taxon>Marasmiineae</taxon>
        <taxon>Omphalotaceae</taxon>
        <taxon>Gymnopus</taxon>
    </lineage>
</organism>
<reference evidence="3" key="1">
    <citation type="journal article" date="2019" name="Environ. Microbiol.">
        <title>Fungal ecological strategies reflected in gene transcription - a case study of two litter decomposers.</title>
        <authorList>
            <person name="Barbi F."/>
            <person name="Kohler A."/>
            <person name="Barry K."/>
            <person name="Baskaran P."/>
            <person name="Daum C."/>
            <person name="Fauchery L."/>
            <person name="Ihrmark K."/>
            <person name="Kuo A."/>
            <person name="LaButti K."/>
            <person name="Lipzen A."/>
            <person name="Morin E."/>
            <person name="Grigoriev I.V."/>
            <person name="Henrissat B."/>
            <person name="Lindahl B."/>
            <person name="Martin F."/>
        </authorList>
    </citation>
    <scope>NUCLEOTIDE SEQUENCE</scope>
    <source>
        <strain evidence="3">JB14</strain>
    </source>
</reference>
<proteinExistence type="predicted"/>
<feature type="transmembrane region" description="Helical" evidence="1">
    <location>
        <begin position="133"/>
        <end position="151"/>
    </location>
</feature>
<dbReference type="PANTHER" id="PTHR40465:SF1">
    <property type="entry name" value="DUF6534 DOMAIN-CONTAINING PROTEIN"/>
    <property type="match status" value="1"/>
</dbReference>
<feature type="transmembrane region" description="Helical" evidence="1">
    <location>
        <begin position="6"/>
        <end position="34"/>
    </location>
</feature>
<keyword evidence="4" id="KW-1185">Reference proteome</keyword>
<dbReference type="EMBL" id="ML769419">
    <property type="protein sequence ID" value="KAE9404102.1"/>
    <property type="molecule type" value="Genomic_DNA"/>
</dbReference>
<feature type="transmembrane region" description="Helical" evidence="1">
    <location>
        <begin position="171"/>
        <end position="197"/>
    </location>
</feature>
<dbReference type="AlphaFoldDB" id="A0A6A4HXL4"/>
<protein>
    <recommendedName>
        <fullName evidence="2">DUF6534 domain-containing protein</fullName>
    </recommendedName>
</protein>
<evidence type="ECO:0000256" key="1">
    <source>
        <dbReference type="SAM" id="Phobius"/>
    </source>
</evidence>
<feature type="transmembrane region" description="Helical" evidence="1">
    <location>
        <begin position="223"/>
        <end position="247"/>
    </location>
</feature>
<evidence type="ECO:0000313" key="3">
    <source>
        <dbReference type="EMBL" id="KAE9404102.1"/>
    </source>
</evidence>
<feature type="transmembrane region" description="Helical" evidence="1">
    <location>
        <begin position="46"/>
        <end position="71"/>
    </location>
</feature>
<accession>A0A6A4HXL4</accession>